<proteinExistence type="predicted"/>
<comment type="caution">
    <text evidence="3">The sequence shown here is derived from an EMBL/GenBank/DDBJ whole genome shotgun (WGS) entry which is preliminary data.</text>
</comment>
<reference evidence="4" key="1">
    <citation type="journal article" date="2019" name="Int. J. Syst. Evol. Microbiol.">
        <title>The Global Catalogue of Microorganisms (GCM) 10K type strain sequencing project: providing services to taxonomists for standard genome sequencing and annotation.</title>
        <authorList>
            <consortium name="The Broad Institute Genomics Platform"/>
            <consortium name="The Broad Institute Genome Sequencing Center for Infectious Disease"/>
            <person name="Wu L."/>
            <person name="Ma J."/>
        </authorList>
    </citation>
    <scope>NUCLEOTIDE SEQUENCE [LARGE SCALE GENOMIC DNA]</scope>
    <source>
        <strain evidence="4">KCTC 15012</strain>
    </source>
</reference>
<accession>A0ABW5C9Q6</accession>
<dbReference type="InterPro" id="IPR023577">
    <property type="entry name" value="CYTH_domain"/>
</dbReference>
<dbReference type="CDD" id="cd07756">
    <property type="entry name" value="CYTH-like_Pase_CHAD"/>
    <property type="match status" value="1"/>
</dbReference>
<dbReference type="PANTHER" id="PTHR39569">
    <property type="entry name" value="INORGANIC TRIPHOSPHATASE"/>
    <property type="match status" value="1"/>
</dbReference>
<dbReference type="PANTHER" id="PTHR39569:SF1">
    <property type="entry name" value="INORGANIC TRIPHOSPHATASE"/>
    <property type="match status" value="1"/>
</dbReference>
<dbReference type="InterPro" id="IPR039013">
    <property type="entry name" value="YgiF"/>
</dbReference>
<organism evidence="3 4">
    <name type="scientific">Phaeospirillum tilakii</name>
    <dbReference type="NCBI Taxonomy" id="741673"/>
    <lineage>
        <taxon>Bacteria</taxon>
        <taxon>Pseudomonadati</taxon>
        <taxon>Pseudomonadota</taxon>
        <taxon>Alphaproteobacteria</taxon>
        <taxon>Rhodospirillales</taxon>
        <taxon>Rhodospirillaceae</taxon>
        <taxon>Phaeospirillum</taxon>
    </lineage>
</organism>
<dbReference type="SUPFAM" id="SSF55154">
    <property type="entry name" value="CYTH-like phosphatases"/>
    <property type="match status" value="1"/>
</dbReference>
<evidence type="ECO:0000259" key="2">
    <source>
        <dbReference type="PROSITE" id="PS51708"/>
    </source>
</evidence>
<dbReference type="SMART" id="SM01118">
    <property type="entry name" value="CYTH"/>
    <property type="match status" value="1"/>
</dbReference>
<dbReference type="RefSeq" id="WP_377315391.1">
    <property type="nucleotide sequence ID" value="NZ_JBHUIY010000011.1"/>
</dbReference>
<dbReference type="Gene3D" id="2.40.320.10">
    <property type="entry name" value="Hypothetical Protein Pfu-838710-001"/>
    <property type="match status" value="1"/>
</dbReference>
<name>A0ABW5C9Q6_9PROT</name>
<dbReference type="InterPro" id="IPR033469">
    <property type="entry name" value="CYTH-like_dom_sf"/>
</dbReference>
<dbReference type="Pfam" id="PF01928">
    <property type="entry name" value="CYTH"/>
    <property type="match status" value="1"/>
</dbReference>
<gene>
    <name evidence="3" type="ORF">ACFSNB_07175</name>
</gene>
<dbReference type="SMART" id="SM00880">
    <property type="entry name" value="CHAD"/>
    <property type="match status" value="1"/>
</dbReference>
<dbReference type="Proteomes" id="UP001597296">
    <property type="component" value="Unassembled WGS sequence"/>
</dbReference>
<feature type="domain" description="CYTH" evidence="1">
    <location>
        <begin position="4"/>
        <end position="213"/>
    </location>
</feature>
<dbReference type="Gene3D" id="1.40.20.10">
    <property type="entry name" value="CHAD domain"/>
    <property type="match status" value="1"/>
</dbReference>
<evidence type="ECO:0000259" key="1">
    <source>
        <dbReference type="PROSITE" id="PS51707"/>
    </source>
</evidence>
<dbReference type="Pfam" id="PF05235">
    <property type="entry name" value="CHAD"/>
    <property type="match status" value="1"/>
</dbReference>
<sequence>MRDGREIELKLGLAPDDMARLSSHPPLALPAQAPPVRRSLASVYFDTPDFALARAGVALRVRSTGDGLVQTVKAPGAGGAGLFDRPEWETALPGAEPALDRDHLRATGLALFADPALLARLRPMFSTEIHRTTYRLGGGAEPDGEAWEVEAALDHGRVVAGERSEPICEVEFELVRGEPHRLFDLARQMLAAVPVRPLSLSKSERGVRLASGDGLRPVKARVPALEPRLGVGEAFQTIARSCLDHLLVNEHCLLATGDGEAIHQMRVALRRLRSAIRLFRPVVEGPRLAEIGAELRWLLERLGPARDAEVLRAEILAPVRAARPDDDGLAALDAAAGRDLASRLDIAVAAVRDRRFAALVLDLGAWIESGEWRAQRTARLAAPIPPFARHRLAKITRRLLRQGGEDLLALTPPERHEVRIRAKQARYAAEFFAALLPRKAVAGFIEDLAALQDALGRLNDLAVALPRLAALPDPGAVAAAARVAAWHRADEAELLAEAARGWRRLRQREMPWAER</sequence>
<dbReference type="InterPro" id="IPR038186">
    <property type="entry name" value="CHAD_dom_sf"/>
</dbReference>
<dbReference type="EMBL" id="JBHUIY010000011">
    <property type="protein sequence ID" value="MFD2233583.1"/>
    <property type="molecule type" value="Genomic_DNA"/>
</dbReference>
<evidence type="ECO:0000313" key="4">
    <source>
        <dbReference type="Proteomes" id="UP001597296"/>
    </source>
</evidence>
<keyword evidence="4" id="KW-1185">Reference proteome</keyword>
<feature type="domain" description="CHAD" evidence="2">
    <location>
        <begin position="228"/>
        <end position="515"/>
    </location>
</feature>
<protein>
    <submittedName>
        <fullName evidence="3">CHAD domain-containing protein</fullName>
    </submittedName>
</protein>
<dbReference type="InterPro" id="IPR007899">
    <property type="entry name" value="CHAD_dom"/>
</dbReference>
<dbReference type="PROSITE" id="PS51708">
    <property type="entry name" value="CHAD"/>
    <property type="match status" value="1"/>
</dbReference>
<dbReference type="PROSITE" id="PS51707">
    <property type="entry name" value="CYTH"/>
    <property type="match status" value="1"/>
</dbReference>
<evidence type="ECO:0000313" key="3">
    <source>
        <dbReference type="EMBL" id="MFD2233583.1"/>
    </source>
</evidence>